<dbReference type="Pfam" id="PF01497">
    <property type="entry name" value="Peripla_BP_2"/>
    <property type="match status" value="1"/>
</dbReference>
<dbReference type="SUPFAM" id="SSF53807">
    <property type="entry name" value="Helical backbone' metal receptor"/>
    <property type="match status" value="1"/>
</dbReference>
<dbReference type="EMBL" id="CAEZZP010000179">
    <property type="protein sequence ID" value="CAB4788055.1"/>
    <property type="molecule type" value="Genomic_DNA"/>
</dbReference>
<dbReference type="AlphaFoldDB" id="A0A6J6WWH2"/>
<evidence type="ECO:0000313" key="4">
    <source>
        <dbReference type="EMBL" id="CAB4814528.1"/>
    </source>
</evidence>
<organism evidence="3">
    <name type="scientific">freshwater metagenome</name>
    <dbReference type="NCBI Taxonomy" id="449393"/>
    <lineage>
        <taxon>unclassified sequences</taxon>
        <taxon>metagenomes</taxon>
        <taxon>ecological metagenomes</taxon>
    </lineage>
</organism>
<protein>
    <submittedName>
        <fullName evidence="3">Unannotated protein</fullName>
    </submittedName>
</protein>
<reference evidence="3" key="1">
    <citation type="submission" date="2020-05" db="EMBL/GenBank/DDBJ databases">
        <authorList>
            <person name="Chiriac C."/>
            <person name="Salcher M."/>
            <person name="Ghai R."/>
            <person name="Kavagutti S V."/>
        </authorList>
    </citation>
    <scope>NUCLEOTIDE SEQUENCE</scope>
</reference>
<proteinExistence type="predicted"/>
<dbReference type="EMBL" id="CAFBLJ010000106">
    <property type="protein sequence ID" value="CAB4879965.1"/>
    <property type="molecule type" value="Genomic_DNA"/>
</dbReference>
<dbReference type="EMBL" id="CAEZYH010000117">
    <property type="protein sequence ID" value="CAB4731925.1"/>
    <property type="molecule type" value="Genomic_DNA"/>
</dbReference>
<dbReference type="EMBL" id="CAFAAL010000158">
    <property type="protein sequence ID" value="CAB4814528.1"/>
    <property type="molecule type" value="Genomic_DNA"/>
</dbReference>
<feature type="domain" description="Fe/B12 periplasmic-binding" evidence="1">
    <location>
        <begin position="2"/>
        <end position="286"/>
    </location>
</feature>
<dbReference type="PANTHER" id="PTHR42860:SF1">
    <property type="entry name" value="VITAMIN B12-BINDING PROTEIN"/>
    <property type="match status" value="1"/>
</dbReference>
<dbReference type="EMBL" id="CAFBPS010000157">
    <property type="protein sequence ID" value="CAB5036038.1"/>
    <property type="molecule type" value="Genomic_DNA"/>
</dbReference>
<gene>
    <name evidence="2" type="ORF">UFOPK2658_01744</name>
    <name evidence="3" type="ORF">UFOPK2880_01837</name>
    <name evidence="4" type="ORF">UFOPK3004_01457</name>
    <name evidence="5" type="ORF">UFOPK3304_01546</name>
    <name evidence="6" type="ORF">UFOPK3494_00883</name>
    <name evidence="7" type="ORF">UFOPK4134_01562</name>
</gene>
<sequence>MRIVSLLPSTTEIIFDLGLGDQLLGVTFECNFPVEARQGREIVVGGMDTKHLTPLQIDELVRARLAAGDELYSLDDAALARCNPDLILSQDLCRVCAVPSGEVDLAVARLNCQATVLQIDPHTLVEVIDSVQTVADAAGVPERGRALVHSLHQRLTTLRERTDSHLAGSKRPTVFILEWIDPPFVGGHWVPDLVVAAGGQPVLALPGERSVPTTWDDIREADPDHIVVSPCGYGLPGAVEQAQKVLDQMPARAAVWAIDADAVVVRPGPRLVDGAEALAAALFGPEVAGLPALPAEVIQRLR</sequence>
<dbReference type="EMBL" id="CAFBMF010000047">
    <property type="protein sequence ID" value="CAB4899918.1"/>
    <property type="molecule type" value="Genomic_DNA"/>
</dbReference>
<evidence type="ECO:0000313" key="2">
    <source>
        <dbReference type="EMBL" id="CAB4731925.1"/>
    </source>
</evidence>
<dbReference type="PROSITE" id="PS50983">
    <property type="entry name" value="FE_B12_PBP"/>
    <property type="match status" value="1"/>
</dbReference>
<evidence type="ECO:0000313" key="6">
    <source>
        <dbReference type="EMBL" id="CAB4899918.1"/>
    </source>
</evidence>
<dbReference type="Gene3D" id="3.40.50.1980">
    <property type="entry name" value="Nitrogenase molybdenum iron protein domain"/>
    <property type="match status" value="2"/>
</dbReference>
<dbReference type="PANTHER" id="PTHR42860">
    <property type="entry name" value="VITAMIN B12-BINDING PROTEIN"/>
    <property type="match status" value="1"/>
</dbReference>
<evidence type="ECO:0000313" key="7">
    <source>
        <dbReference type="EMBL" id="CAB5036038.1"/>
    </source>
</evidence>
<dbReference type="InterPro" id="IPR002491">
    <property type="entry name" value="ABC_transptr_periplasmic_BD"/>
</dbReference>
<evidence type="ECO:0000313" key="3">
    <source>
        <dbReference type="EMBL" id="CAB4788055.1"/>
    </source>
</evidence>
<dbReference type="InterPro" id="IPR051030">
    <property type="entry name" value="Vitamin_B12-ABC_binding"/>
</dbReference>
<evidence type="ECO:0000313" key="5">
    <source>
        <dbReference type="EMBL" id="CAB4879965.1"/>
    </source>
</evidence>
<name>A0A6J6WWH2_9ZZZZ</name>
<accession>A0A6J6WWH2</accession>
<evidence type="ECO:0000259" key="1">
    <source>
        <dbReference type="PROSITE" id="PS50983"/>
    </source>
</evidence>